<evidence type="ECO:0000313" key="10">
    <source>
        <dbReference type="EMBL" id="KAG8366319.1"/>
    </source>
</evidence>
<evidence type="ECO:0000256" key="8">
    <source>
        <dbReference type="SAM" id="MobiDB-lite"/>
    </source>
</evidence>
<keyword evidence="11" id="KW-1185">Reference proteome</keyword>
<dbReference type="Pfam" id="PF13359">
    <property type="entry name" value="DDE_Tnp_4"/>
    <property type="match status" value="1"/>
</dbReference>
<dbReference type="AlphaFoldDB" id="A0AAV6WF09"/>
<keyword evidence="5" id="KW-0479">Metal-binding</keyword>
<dbReference type="Proteomes" id="UP000826271">
    <property type="component" value="Unassembled WGS sequence"/>
</dbReference>
<evidence type="ECO:0000259" key="9">
    <source>
        <dbReference type="Pfam" id="PF13359"/>
    </source>
</evidence>
<evidence type="ECO:0000256" key="3">
    <source>
        <dbReference type="ARBA" id="ARBA00006958"/>
    </source>
</evidence>
<organism evidence="10 11">
    <name type="scientific">Buddleja alternifolia</name>
    <dbReference type="NCBI Taxonomy" id="168488"/>
    <lineage>
        <taxon>Eukaryota</taxon>
        <taxon>Viridiplantae</taxon>
        <taxon>Streptophyta</taxon>
        <taxon>Embryophyta</taxon>
        <taxon>Tracheophyta</taxon>
        <taxon>Spermatophyta</taxon>
        <taxon>Magnoliopsida</taxon>
        <taxon>eudicotyledons</taxon>
        <taxon>Gunneridae</taxon>
        <taxon>Pentapetalae</taxon>
        <taxon>asterids</taxon>
        <taxon>lamiids</taxon>
        <taxon>Lamiales</taxon>
        <taxon>Scrophulariaceae</taxon>
        <taxon>Buddlejeae</taxon>
        <taxon>Buddleja</taxon>
    </lineage>
</organism>
<comment type="caution">
    <text evidence="10">The sequence shown here is derived from an EMBL/GenBank/DDBJ whole genome shotgun (WGS) entry which is preliminary data.</text>
</comment>
<dbReference type="GO" id="GO:0046872">
    <property type="term" value="F:metal ion binding"/>
    <property type="evidence" value="ECO:0007669"/>
    <property type="project" value="UniProtKB-KW"/>
</dbReference>
<dbReference type="InterPro" id="IPR045249">
    <property type="entry name" value="HARBI1-like"/>
</dbReference>
<evidence type="ECO:0000256" key="6">
    <source>
        <dbReference type="ARBA" id="ARBA00022801"/>
    </source>
</evidence>
<dbReference type="GO" id="GO:0004518">
    <property type="term" value="F:nuclease activity"/>
    <property type="evidence" value="ECO:0007669"/>
    <property type="project" value="UniProtKB-KW"/>
</dbReference>
<evidence type="ECO:0000256" key="4">
    <source>
        <dbReference type="ARBA" id="ARBA00022722"/>
    </source>
</evidence>
<evidence type="ECO:0000256" key="7">
    <source>
        <dbReference type="ARBA" id="ARBA00023242"/>
    </source>
</evidence>
<evidence type="ECO:0000313" key="11">
    <source>
        <dbReference type="Proteomes" id="UP000826271"/>
    </source>
</evidence>
<feature type="domain" description="DDE Tnp4" evidence="9">
    <location>
        <begin position="38"/>
        <end position="155"/>
    </location>
</feature>
<reference evidence="10" key="1">
    <citation type="submission" date="2019-10" db="EMBL/GenBank/DDBJ databases">
        <authorList>
            <person name="Zhang R."/>
            <person name="Pan Y."/>
            <person name="Wang J."/>
            <person name="Ma R."/>
            <person name="Yu S."/>
        </authorList>
    </citation>
    <scope>NUCLEOTIDE SEQUENCE</scope>
    <source>
        <strain evidence="10">LA-IB0</strain>
        <tissue evidence="10">Leaf</tissue>
    </source>
</reference>
<comment type="similarity">
    <text evidence="3">Belongs to the HARBI1 family.</text>
</comment>
<sequence length="381" mass="43703">MFLYVLAHHKKNRIVGTGFKRSGRTISALDETHVNVMARLGSAADCRILRNAVTRENGLPVPKGNFYFCDNDYTNGEEFSAPFRGTRYHLKERGSGNLATQNKEGFFTMVHSKARNCIERSYCLIEMRWAILRSHSYYPLKVQNRIIMACCLIHNFIRIEMLVDPLEHMIPELVDEQNVKWRQVAVANCSFFEGHHNQSCLETMLSFSFNWNDTAHVITADDDALCNKHIKGEHAEDCNTAADDFLDTSNEKDTRETPLVWPLGAYNNLDDENEPISVCQTEGSGTGTQEKSSSKRKKYIDSVDERMVDMMGQYCTNTNQRLGEIAKCIGYEFDASEKQKVVYEALREISGLTRKQKIYVARMGESSSLQERFELYYMMHV</sequence>
<feature type="compositionally biased region" description="Polar residues" evidence="8">
    <location>
        <begin position="278"/>
        <end position="291"/>
    </location>
</feature>
<dbReference type="GO" id="GO:0016787">
    <property type="term" value="F:hydrolase activity"/>
    <property type="evidence" value="ECO:0007669"/>
    <property type="project" value="UniProtKB-KW"/>
</dbReference>
<feature type="region of interest" description="Disordered" evidence="8">
    <location>
        <begin position="275"/>
        <end position="297"/>
    </location>
</feature>
<dbReference type="GO" id="GO:0005634">
    <property type="term" value="C:nucleus"/>
    <property type="evidence" value="ECO:0007669"/>
    <property type="project" value="UniProtKB-SubCell"/>
</dbReference>
<evidence type="ECO:0000256" key="1">
    <source>
        <dbReference type="ARBA" id="ARBA00001968"/>
    </source>
</evidence>
<comment type="cofactor">
    <cofactor evidence="1">
        <name>a divalent metal cation</name>
        <dbReference type="ChEBI" id="CHEBI:60240"/>
    </cofactor>
</comment>
<keyword evidence="4" id="KW-0540">Nuclease</keyword>
<proteinExistence type="inferred from homology"/>
<dbReference type="EMBL" id="WHWC01000017">
    <property type="protein sequence ID" value="KAG8366319.1"/>
    <property type="molecule type" value="Genomic_DNA"/>
</dbReference>
<accession>A0AAV6WF09</accession>
<name>A0AAV6WF09_9LAMI</name>
<keyword evidence="6" id="KW-0378">Hydrolase</keyword>
<dbReference type="InterPro" id="IPR027806">
    <property type="entry name" value="HARBI1_dom"/>
</dbReference>
<gene>
    <name evidence="10" type="ORF">BUALT_Bualt17G0067500</name>
</gene>
<dbReference type="PANTHER" id="PTHR22930">
    <property type="match status" value="1"/>
</dbReference>
<comment type="subcellular location">
    <subcellularLocation>
        <location evidence="2">Nucleus</location>
    </subcellularLocation>
</comment>
<dbReference type="PANTHER" id="PTHR22930:SF293">
    <property type="entry name" value="PROTEIN ALP1-LIKE"/>
    <property type="match status" value="1"/>
</dbReference>
<keyword evidence="7" id="KW-0539">Nucleus</keyword>
<protein>
    <recommendedName>
        <fullName evidence="9">DDE Tnp4 domain-containing protein</fullName>
    </recommendedName>
</protein>
<evidence type="ECO:0000256" key="5">
    <source>
        <dbReference type="ARBA" id="ARBA00022723"/>
    </source>
</evidence>
<evidence type="ECO:0000256" key="2">
    <source>
        <dbReference type="ARBA" id="ARBA00004123"/>
    </source>
</evidence>